<dbReference type="InterPro" id="IPR036259">
    <property type="entry name" value="MFS_trans_sf"/>
</dbReference>
<dbReference type="EMBL" id="JACEFB010000025">
    <property type="protein sequence ID" value="MBA2227953.1"/>
    <property type="molecule type" value="Genomic_DNA"/>
</dbReference>
<dbReference type="SUPFAM" id="SSF103473">
    <property type="entry name" value="MFS general substrate transporter"/>
    <property type="match status" value="1"/>
</dbReference>
<feature type="transmembrane region" description="Helical" evidence="7">
    <location>
        <begin position="199"/>
        <end position="220"/>
    </location>
</feature>
<evidence type="ECO:0000256" key="3">
    <source>
        <dbReference type="ARBA" id="ARBA00022692"/>
    </source>
</evidence>
<dbReference type="Gene3D" id="1.20.1250.20">
    <property type="entry name" value="MFS general substrate transporter like domains"/>
    <property type="match status" value="1"/>
</dbReference>
<feature type="compositionally biased region" description="Low complexity" evidence="6">
    <location>
        <begin position="441"/>
        <end position="452"/>
    </location>
</feature>
<dbReference type="GO" id="GO:0016020">
    <property type="term" value="C:membrane"/>
    <property type="evidence" value="ECO:0007669"/>
    <property type="project" value="UniProtKB-SubCell"/>
</dbReference>
<feature type="transmembrane region" description="Helical" evidence="7">
    <location>
        <begin position="316"/>
        <end position="336"/>
    </location>
</feature>
<dbReference type="PRINTS" id="PR01035">
    <property type="entry name" value="TCRTETA"/>
</dbReference>
<comment type="subcellular location">
    <subcellularLocation>
        <location evidence="1">Membrane</location>
        <topology evidence="1">Multi-pass membrane protein</topology>
    </subcellularLocation>
</comment>
<evidence type="ECO:0000256" key="6">
    <source>
        <dbReference type="SAM" id="MobiDB-lite"/>
    </source>
</evidence>
<feature type="transmembrane region" description="Helical" evidence="7">
    <location>
        <begin position="28"/>
        <end position="51"/>
    </location>
</feature>
<name>A0A7V8VH51_9BACT</name>
<dbReference type="CDD" id="cd17330">
    <property type="entry name" value="MFS_SLC46_TetA_like"/>
    <property type="match status" value="1"/>
</dbReference>
<dbReference type="InterPro" id="IPR001958">
    <property type="entry name" value="Tet-R_TetA/multi-R_MdtG-like"/>
</dbReference>
<feature type="transmembrane region" description="Helical" evidence="7">
    <location>
        <begin position="131"/>
        <end position="159"/>
    </location>
</feature>
<evidence type="ECO:0000256" key="1">
    <source>
        <dbReference type="ARBA" id="ARBA00004141"/>
    </source>
</evidence>
<dbReference type="GO" id="GO:0022857">
    <property type="term" value="F:transmembrane transporter activity"/>
    <property type="evidence" value="ECO:0007669"/>
    <property type="project" value="InterPro"/>
</dbReference>
<keyword evidence="5 7" id="KW-0472">Membrane</keyword>
<evidence type="ECO:0000256" key="5">
    <source>
        <dbReference type="ARBA" id="ARBA00023136"/>
    </source>
</evidence>
<dbReference type="InterPro" id="IPR011701">
    <property type="entry name" value="MFS"/>
</dbReference>
<feature type="transmembrane region" description="Helical" evidence="7">
    <location>
        <begin position="388"/>
        <end position="411"/>
    </location>
</feature>
<evidence type="ECO:0000313" key="10">
    <source>
        <dbReference type="Proteomes" id="UP000542342"/>
    </source>
</evidence>
<evidence type="ECO:0000256" key="2">
    <source>
        <dbReference type="ARBA" id="ARBA00022448"/>
    </source>
</evidence>
<feature type="transmembrane region" description="Helical" evidence="7">
    <location>
        <begin position="104"/>
        <end position="125"/>
    </location>
</feature>
<organism evidence="9 10">
    <name type="scientific">Thermogemmata fonticola</name>
    <dbReference type="NCBI Taxonomy" id="2755323"/>
    <lineage>
        <taxon>Bacteria</taxon>
        <taxon>Pseudomonadati</taxon>
        <taxon>Planctomycetota</taxon>
        <taxon>Planctomycetia</taxon>
        <taxon>Gemmatales</taxon>
        <taxon>Gemmataceae</taxon>
        <taxon>Thermogemmata</taxon>
    </lineage>
</organism>
<gene>
    <name evidence="9" type="ORF">H0921_17475</name>
</gene>
<dbReference type="InterPro" id="IPR020846">
    <property type="entry name" value="MFS_dom"/>
</dbReference>
<feature type="transmembrane region" description="Helical" evidence="7">
    <location>
        <begin position="241"/>
        <end position="267"/>
    </location>
</feature>
<dbReference type="AlphaFoldDB" id="A0A7V8VH51"/>
<feature type="region of interest" description="Disordered" evidence="6">
    <location>
        <begin position="441"/>
        <end position="481"/>
    </location>
</feature>
<feature type="domain" description="Major facilitator superfamily (MFS) profile" evidence="8">
    <location>
        <begin position="32"/>
        <end position="442"/>
    </location>
</feature>
<dbReference type="PANTHER" id="PTHR23504">
    <property type="entry name" value="MAJOR FACILITATOR SUPERFAMILY DOMAIN-CONTAINING PROTEIN 10"/>
    <property type="match status" value="1"/>
</dbReference>
<evidence type="ECO:0000256" key="4">
    <source>
        <dbReference type="ARBA" id="ARBA00022989"/>
    </source>
</evidence>
<evidence type="ECO:0000259" key="8">
    <source>
        <dbReference type="PROSITE" id="PS50850"/>
    </source>
</evidence>
<dbReference type="Pfam" id="PF07690">
    <property type="entry name" value="MFS_1"/>
    <property type="match status" value="1"/>
</dbReference>
<keyword evidence="2" id="KW-0813">Transport</keyword>
<accession>A0A7V8VH51</accession>
<evidence type="ECO:0000313" key="9">
    <source>
        <dbReference type="EMBL" id="MBA2227953.1"/>
    </source>
</evidence>
<feature type="transmembrane region" description="Helical" evidence="7">
    <location>
        <begin position="171"/>
        <end position="193"/>
    </location>
</feature>
<feature type="transmembrane region" description="Helical" evidence="7">
    <location>
        <begin position="417"/>
        <end position="435"/>
    </location>
</feature>
<keyword evidence="4 7" id="KW-1133">Transmembrane helix</keyword>
<dbReference type="RefSeq" id="WP_194539817.1">
    <property type="nucleotide sequence ID" value="NZ_JACEFB010000025.1"/>
</dbReference>
<evidence type="ECO:0000256" key="7">
    <source>
        <dbReference type="SAM" id="Phobius"/>
    </source>
</evidence>
<keyword evidence="10" id="KW-1185">Reference proteome</keyword>
<comment type="caution">
    <text evidence="9">The sequence shown here is derived from an EMBL/GenBank/DDBJ whole genome shotgun (WGS) entry which is preliminary data.</text>
</comment>
<reference evidence="9 10" key="1">
    <citation type="submission" date="2020-07" db="EMBL/GenBank/DDBJ databases">
        <title>Thermogemmata thermophila gen. nov., sp. nov., a novel moderate thermophilic planctomycete from a Kamchatka hot spring.</title>
        <authorList>
            <person name="Elcheninov A.G."/>
            <person name="Podosokorskaya O.A."/>
            <person name="Kovaleva O.L."/>
            <person name="Novikov A."/>
            <person name="Bonch-Osmolovskaya E.A."/>
            <person name="Toshchakov S.V."/>
            <person name="Kublanov I.V."/>
        </authorList>
    </citation>
    <scope>NUCLEOTIDE SEQUENCE [LARGE SCALE GENOMIC DNA]</scope>
    <source>
        <strain evidence="9 10">2918</strain>
    </source>
</reference>
<dbReference type="PROSITE" id="PS50850">
    <property type="entry name" value="MFS"/>
    <property type="match status" value="1"/>
</dbReference>
<feature type="transmembrane region" description="Helical" evidence="7">
    <location>
        <begin position="287"/>
        <end position="304"/>
    </location>
</feature>
<dbReference type="Proteomes" id="UP000542342">
    <property type="component" value="Unassembled WGS sequence"/>
</dbReference>
<sequence length="481" mass="49575">MANGEWWPGWGSGRKSAVMRSEAQGGTAARSALAIVWLVVFIDLLGFGIVLPVMPRQAGWYLAGEAPAVRGAVIGLLFAGFSLMQFLFAPAWGRWSDRVGRRPVLLVSLGGSVVFYSLYGVAVSLPVEWGWWAVGLMLVSRLGAGMAGASVGVAAAVIADCTGAERRARGMALIGIAFGAGFTVGPLLAYVGMGLFAQQGWGVGALAALLSLGAWVLAWARMPETRRGGGEGRLFFSWGRTVQVLGQPALGPLIGAYGLCIVAFAQFEATLALLTGAVFGLDDQENFLVFAAVGLVLLAAGGMYRPLVRRWQEERMLGLGLGLLVVGLGGLAGVAFQSGGGLGECAVSRLAVFYLVTVLAVSGFAWVNPSIHALVSRRTDASHQGEVLGVNQGVAALGRIAGPFLGSLLFPLTVPPVLPYVSAVVLVLLAGGLAYRGLGRTRSGSGGDSAAAGGSGEGRGTEGVAEEGVRFPSAAEFPPRC</sequence>
<protein>
    <submittedName>
        <fullName evidence="9">MFS transporter</fullName>
    </submittedName>
</protein>
<proteinExistence type="predicted"/>
<feature type="transmembrane region" description="Helical" evidence="7">
    <location>
        <begin position="71"/>
        <end position="92"/>
    </location>
</feature>
<feature type="transmembrane region" description="Helical" evidence="7">
    <location>
        <begin position="348"/>
        <end position="367"/>
    </location>
</feature>
<keyword evidence="3 7" id="KW-0812">Transmembrane</keyword>
<dbReference type="PANTHER" id="PTHR23504:SF15">
    <property type="entry name" value="MAJOR FACILITATOR SUPERFAMILY (MFS) PROFILE DOMAIN-CONTAINING PROTEIN"/>
    <property type="match status" value="1"/>
</dbReference>